<evidence type="ECO:0000259" key="4">
    <source>
        <dbReference type="PROSITE" id="PS01124"/>
    </source>
</evidence>
<keyword evidence="3" id="KW-0804">Transcription</keyword>
<gene>
    <name evidence="5" type="ORF">BBAD15_g676</name>
</gene>
<dbReference type="InterPro" id="IPR018060">
    <property type="entry name" value="HTH_AraC"/>
</dbReference>
<dbReference type="PROSITE" id="PS00041">
    <property type="entry name" value="HTH_ARAC_FAMILY_1"/>
    <property type="match status" value="1"/>
</dbReference>
<accession>A0A0A2WK44</accession>
<dbReference type="SMART" id="SM00342">
    <property type="entry name" value="HTH_ARAC"/>
    <property type="match status" value="1"/>
</dbReference>
<dbReference type="HOGENOM" id="CLU_071578_1_1_1"/>
<evidence type="ECO:0000256" key="2">
    <source>
        <dbReference type="ARBA" id="ARBA00023125"/>
    </source>
</evidence>
<reference evidence="5 6" key="1">
    <citation type="submission" date="2012-10" db="EMBL/GenBank/DDBJ databases">
        <title>Genome sequencing and analysis of entomopathogenic fungi Beauveria bassiana D1-5.</title>
        <authorList>
            <person name="Li Q."/>
            <person name="Wang L."/>
            <person name="Zhang Z."/>
            <person name="Wang Q."/>
            <person name="Ren J."/>
            <person name="Wang M."/>
            <person name="Xu W."/>
            <person name="Wang J."/>
            <person name="Lu Y."/>
            <person name="Du Q."/>
            <person name="Sun Z."/>
        </authorList>
    </citation>
    <scope>NUCLEOTIDE SEQUENCE [LARGE SCALE GENOMIC DNA]</scope>
    <source>
        <strain evidence="5 6">D1-5</strain>
    </source>
</reference>
<evidence type="ECO:0000313" key="6">
    <source>
        <dbReference type="Proteomes" id="UP000030106"/>
    </source>
</evidence>
<dbReference type="PROSITE" id="PS01124">
    <property type="entry name" value="HTH_ARAC_FAMILY_2"/>
    <property type="match status" value="1"/>
</dbReference>
<protein>
    <submittedName>
        <fullName evidence="5">Putative HTH-type transcriptional regulator ybcM</fullName>
    </submittedName>
</protein>
<name>A0A0A2WK44_BEABA</name>
<dbReference type="PANTHER" id="PTHR47894">
    <property type="entry name" value="HTH-TYPE TRANSCRIPTIONAL REGULATOR GADX"/>
    <property type="match status" value="1"/>
</dbReference>
<feature type="domain" description="HTH araC/xylS-type" evidence="4">
    <location>
        <begin position="165"/>
        <end position="262"/>
    </location>
</feature>
<dbReference type="Gene3D" id="1.10.10.60">
    <property type="entry name" value="Homeodomain-like"/>
    <property type="match status" value="1"/>
</dbReference>
<dbReference type="PANTHER" id="PTHR47894:SF4">
    <property type="entry name" value="HTH-TYPE TRANSCRIPTIONAL REGULATOR GADX"/>
    <property type="match status" value="1"/>
</dbReference>
<evidence type="ECO:0000256" key="3">
    <source>
        <dbReference type="ARBA" id="ARBA00023163"/>
    </source>
</evidence>
<evidence type="ECO:0000313" key="5">
    <source>
        <dbReference type="EMBL" id="KGQ13494.1"/>
    </source>
</evidence>
<dbReference type="EMBL" id="ANFO01000039">
    <property type="protein sequence ID" value="KGQ13494.1"/>
    <property type="molecule type" value="Genomic_DNA"/>
</dbReference>
<dbReference type="AlphaFoldDB" id="A0A0A2WK44"/>
<dbReference type="GO" id="GO:0003700">
    <property type="term" value="F:DNA-binding transcription factor activity"/>
    <property type="evidence" value="ECO:0007669"/>
    <property type="project" value="InterPro"/>
</dbReference>
<dbReference type="Proteomes" id="UP000030106">
    <property type="component" value="Unassembled WGS sequence"/>
</dbReference>
<dbReference type="GO" id="GO:0000976">
    <property type="term" value="F:transcription cis-regulatory region binding"/>
    <property type="evidence" value="ECO:0007669"/>
    <property type="project" value="TreeGrafter"/>
</dbReference>
<dbReference type="Pfam" id="PF12833">
    <property type="entry name" value="HTH_18"/>
    <property type="match status" value="1"/>
</dbReference>
<dbReference type="GO" id="GO:0005829">
    <property type="term" value="C:cytosol"/>
    <property type="evidence" value="ECO:0007669"/>
    <property type="project" value="TreeGrafter"/>
</dbReference>
<comment type="caution">
    <text evidence="5">The sequence shown here is derived from an EMBL/GenBank/DDBJ whole genome shotgun (WGS) entry which is preliminary data.</text>
</comment>
<keyword evidence="1" id="KW-0805">Transcription regulation</keyword>
<organism evidence="5 6">
    <name type="scientific">Beauveria bassiana D1-5</name>
    <dbReference type="NCBI Taxonomy" id="1245745"/>
    <lineage>
        <taxon>Eukaryota</taxon>
        <taxon>Fungi</taxon>
        <taxon>Dikarya</taxon>
        <taxon>Ascomycota</taxon>
        <taxon>Pezizomycotina</taxon>
        <taxon>Sordariomycetes</taxon>
        <taxon>Hypocreomycetidae</taxon>
        <taxon>Hypocreales</taxon>
        <taxon>Cordycipitaceae</taxon>
        <taxon>Beauveria</taxon>
    </lineage>
</organism>
<dbReference type="InterPro" id="IPR009057">
    <property type="entry name" value="Homeodomain-like_sf"/>
</dbReference>
<evidence type="ECO:0000256" key="1">
    <source>
        <dbReference type="ARBA" id="ARBA00023015"/>
    </source>
</evidence>
<keyword evidence="2" id="KW-0238">DNA-binding</keyword>
<sequence>MQAEAESRVAIQEIRMYQAHALHRVKLLMPALCRIRQGKKAVSWGEQSDMANNSQIILFPSGHEFGIANYPEGGFYLAEMLYLPPGLIQRFRQFYPLEPQEESKRGFCIRQNEELVFCWEQLKSALLKKLPGQVLEHLAMAILLTLGKNNISDLFLSHPQDSLVSRCQNLLLANPGARWTAPEMARQLFMSTSTLRRHLAAEGESFQNLLDDVRLNNALAAIQTTHTPISEVARENGYLCPSRFTARFQKRFQITPRALRQAAKAQ</sequence>
<dbReference type="SUPFAM" id="SSF46689">
    <property type="entry name" value="Homeodomain-like"/>
    <property type="match status" value="1"/>
</dbReference>
<dbReference type="InterPro" id="IPR018062">
    <property type="entry name" value="HTH_AraC-typ_CS"/>
</dbReference>
<proteinExistence type="predicted"/>